<keyword evidence="4" id="KW-0378">Hydrolase</keyword>
<dbReference type="PANTHER" id="PTHR37477">
    <property type="entry name" value="COBALT-PRECORRIN-5A HYDROLASE"/>
    <property type="match status" value="1"/>
</dbReference>
<dbReference type="KEGG" id="dbk:DGMP_11830"/>
<keyword evidence="5" id="KW-1185">Reference proteome</keyword>
<dbReference type="GO" id="GO:0009236">
    <property type="term" value="P:cobalamin biosynthetic process"/>
    <property type="evidence" value="ECO:0007669"/>
    <property type="project" value="InterPro"/>
</dbReference>
<dbReference type="RefSeq" id="WP_228856613.1">
    <property type="nucleotide sequence ID" value="NZ_AP024086.1"/>
</dbReference>
<feature type="domain" description="CobE/GbiG C-terminal" evidence="1">
    <location>
        <begin position="202"/>
        <end position="321"/>
    </location>
</feature>
<reference evidence="4" key="1">
    <citation type="submission" date="2020-09" db="EMBL/GenBank/DDBJ databases">
        <title>Desulfogranum mesoprofundum gen. nov., sp. nov., a novel mesophilic, sulfate-reducing chemolithoautotroph isolated from a deep-sea hydrothermal vent chimney in the Suiyo Seamount.</title>
        <authorList>
            <person name="Hashimoto Y."/>
            <person name="Nakagawa S."/>
        </authorList>
    </citation>
    <scope>NUCLEOTIDE SEQUENCE</scope>
    <source>
        <strain evidence="4">KT2</strain>
    </source>
</reference>
<evidence type="ECO:0000259" key="1">
    <source>
        <dbReference type="Pfam" id="PF01890"/>
    </source>
</evidence>
<dbReference type="Pfam" id="PF01890">
    <property type="entry name" value="CbiG_C"/>
    <property type="match status" value="1"/>
</dbReference>
<proteinExistence type="predicted"/>
<dbReference type="InterPro" id="IPR002750">
    <property type="entry name" value="CobE/GbiG_C"/>
</dbReference>
<feature type="domain" description="Cobalamin synthesis G N-terminal" evidence="2">
    <location>
        <begin position="39"/>
        <end position="119"/>
    </location>
</feature>
<evidence type="ECO:0000259" key="3">
    <source>
        <dbReference type="Pfam" id="PF11761"/>
    </source>
</evidence>
<dbReference type="InterPro" id="IPR052553">
    <property type="entry name" value="CbiG_hydrolase"/>
</dbReference>
<dbReference type="EMBL" id="AP024086">
    <property type="protein sequence ID" value="BCL60490.1"/>
    <property type="molecule type" value="Genomic_DNA"/>
</dbReference>
<dbReference type="PANTHER" id="PTHR37477:SF1">
    <property type="entry name" value="COBALT-PRECORRIN-5A HYDROLASE"/>
    <property type="match status" value="1"/>
</dbReference>
<feature type="domain" description="Cobalamin biosynthesis central region" evidence="3">
    <location>
        <begin position="125"/>
        <end position="194"/>
    </location>
</feature>
<evidence type="ECO:0000259" key="2">
    <source>
        <dbReference type="Pfam" id="PF11760"/>
    </source>
</evidence>
<sequence>MKLAILSITSGGKNLADKLTAALPGATYLPRGSKKIAEVVAENWQNFDGFIFIMAAGIVVRAIAPLLLHKHKDPCVVIMDEQGQHAISLLSGHIGGGNELAVRLATITGGKPVITTASDTLGLLPLDLWARENGLMVEDQEKLTRASTKLVNRKSLFFYTDLTSRSLPEELAAVTDPDAADIIVSHRLYPDSRACMFRPRNLVVGVGCNRGTPAREFEESLAQLLNDNGLSRLCIRNLASIDKKNDEEGLLAFAQKNEWPIDFFTKEEINGLNIDNLDISSAALKAVGAIGVAEPSALLSGNTQHLLCRKRKWKNITMAIALVPSMLSARVRDQNSI</sequence>
<dbReference type="Pfam" id="PF11761">
    <property type="entry name" value="CbiG_mid"/>
    <property type="match status" value="1"/>
</dbReference>
<dbReference type="InterPro" id="IPR021744">
    <property type="entry name" value="CbiG_N"/>
</dbReference>
<name>A0A8D5FH12_9BACT</name>
<dbReference type="AlphaFoldDB" id="A0A8D5FH12"/>
<protein>
    <submittedName>
        <fullName evidence="4">Cobalt-precorrin 5A hydrolase</fullName>
    </submittedName>
</protein>
<dbReference type="Proteomes" id="UP000826725">
    <property type="component" value="Chromosome"/>
</dbReference>
<evidence type="ECO:0000313" key="5">
    <source>
        <dbReference type="Proteomes" id="UP000826725"/>
    </source>
</evidence>
<dbReference type="GO" id="GO:0016787">
    <property type="term" value="F:hydrolase activity"/>
    <property type="evidence" value="ECO:0007669"/>
    <property type="project" value="UniProtKB-KW"/>
</dbReference>
<accession>A0A8D5FH12</accession>
<gene>
    <name evidence="4" type="primary">cbiG</name>
    <name evidence="4" type="ORF">DGMP_11830</name>
</gene>
<organism evidence="4 5">
    <name type="scientific">Desulfomarina profundi</name>
    <dbReference type="NCBI Taxonomy" id="2772557"/>
    <lineage>
        <taxon>Bacteria</taxon>
        <taxon>Pseudomonadati</taxon>
        <taxon>Thermodesulfobacteriota</taxon>
        <taxon>Desulfobulbia</taxon>
        <taxon>Desulfobulbales</taxon>
        <taxon>Desulfobulbaceae</taxon>
        <taxon>Desulfomarina</taxon>
    </lineage>
</organism>
<dbReference type="InterPro" id="IPR021745">
    <property type="entry name" value="CbiG_mid"/>
</dbReference>
<dbReference type="Pfam" id="PF11760">
    <property type="entry name" value="CbiG_N"/>
    <property type="match status" value="1"/>
</dbReference>
<evidence type="ECO:0000313" key="4">
    <source>
        <dbReference type="EMBL" id="BCL60490.1"/>
    </source>
</evidence>